<evidence type="ECO:0000313" key="4">
    <source>
        <dbReference type="Proteomes" id="UP000679179"/>
    </source>
</evidence>
<protein>
    <recommendedName>
        <fullName evidence="2">DUF2382 domain-containing protein</fullName>
    </recommendedName>
</protein>
<dbReference type="RefSeq" id="WP_212902487.1">
    <property type="nucleotide sequence ID" value="NZ_BOPZ01000002.1"/>
</dbReference>
<accession>A0A919VD94</accession>
<dbReference type="PANTHER" id="PTHR38463:SF1">
    <property type="entry name" value="STRESS RESPONSE PROTEIN YSNF"/>
    <property type="match status" value="1"/>
</dbReference>
<evidence type="ECO:0000259" key="2">
    <source>
        <dbReference type="Pfam" id="PF09557"/>
    </source>
</evidence>
<dbReference type="PANTHER" id="PTHR38463">
    <property type="entry name" value="STRESS RESPONSE PROTEIN YSNF"/>
    <property type="match status" value="1"/>
</dbReference>
<dbReference type="EMBL" id="BOPZ01000002">
    <property type="protein sequence ID" value="GIM27734.1"/>
    <property type="molecule type" value="Genomic_DNA"/>
</dbReference>
<evidence type="ECO:0000313" key="3">
    <source>
        <dbReference type="EMBL" id="GIM27734.1"/>
    </source>
</evidence>
<dbReference type="InterPro" id="IPR019060">
    <property type="entry name" value="DUF2382"/>
</dbReference>
<dbReference type="InterPro" id="IPR052967">
    <property type="entry name" value="Stress_Response_Assoc"/>
</dbReference>
<evidence type="ECO:0000256" key="1">
    <source>
        <dbReference type="SAM" id="MobiDB-lite"/>
    </source>
</evidence>
<sequence length="149" mass="17082">MSRLFGGIFDDTDKREDNDEGKLRLRKEELDITKNKVRTGEVEISKEIIEETETVDVPVTHEEVVIERRAIHNESSDSPIGDEETIRIPVSEEKVEVDKHTVITGEISAYKREIEETEHVEETLKREEARVSKTGDPDIVSDDTVRSLH</sequence>
<feature type="region of interest" description="Disordered" evidence="1">
    <location>
        <begin position="117"/>
        <end position="149"/>
    </location>
</feature>
<dbReference type="Proteomes" id="UP000679179">
    <property type="component" value="Unassembled WGS sequence"/>
</dbReference>
<feature type="compositionally biased region" description="Basic and acidic residues" evidence="1">
    <location>
        <begin position="120"/>
        <end position="136"/>
    </location>
</feature>
<comment type="caution">
    <text evidence="3">The sequence shown here is derived from an EMBL/GenBank/DDBJ whole genome shotgun (WGS) entry which is preliminary data.</text>
</comment>
<gene>
    <name evidence="3" type="ORF">CPJCM30710_04000</name>
</gene>
<name>A0A919VD94_9CLOT</name>
<dbReference type="Pfam" id="PF09557">
    <property type="entry name" value="DUF2382"/>
    <property type="match status" value="1"/>
</dbReference>
<dbReference type="NCBIfam" id="TIGR02271">
    <property type="entry name" value="YsnF/AvaK domain"/>
    <property type="match status" value="1"/>
</dbReference>
<organism evidence="3 4">
    <name type="scientific">Clostridium polyendosporum</name>
    <dbReference type="NCBI Taxonomy" id="69208"/>
    <lineage>
        <taxon>Bacteria</taxon>
        <taxon>Bacillati</taxon>
        <taxon>Bacillota</taxon>
        <taxon>Clostridia</taxon>
        <taxon>Eubacteriales</taxon>
        <taxon>Clostridiaceae</taxon>
        <taxon>Clostridium</taxon>
    </lineage>
</organism>
<feature type="domain" description="DUF2382" evidence="2">
    <location>
        <begin position="23"/>
        <end position="131"/>
    </location>
</feature>
<reference evidence="3" key="1">
    <citation type="submission" date="2021-03" db="EMBL/GenBank/DDBJ databases">
        <title>Taxonomic study of Clostridium polyendosporum from meadow-gley soil under rice.</title>
        <authorList>
            <person name="Kobayashi H."/>
            <person name="Tanizawa Y."/>
            <person name="Yagura M."/>
        </authorList>
    </citation>
    <scope>NUCLEOTIDE SEQUENCE</scope>
    <source>
        <strain evidence="3">JCM 30710</strain>
    </source>
</reference>
<dbReference type="AlphaFoldDB" id="A0A919VD94"/>
<proteinExistence type="predicted"/>
<keyword evidence="4" id="KW-1185">Reference proteome</keyword>